<comment type="caution">
    <text evidence="1">The sequence shown here is derived from an EMBL/GenBank/DDBJ whole genome shotgun (WGS) entry which is preliminary data.</text>
</comment>
<evidence type="ECO:0000313" key="2">
    <source>
        <dbReference type="Proteomes" id="UP000192801"/>
    </source>
</evidence>
<dbReference type="STRING" id="444597.BST26_20020"/>
<gene>
    <name evidence="1" type="ORF">BST26_20020</name>
</gene>
<accession>A0A1X0CVV1</accession>
<dbReference type="Gene3D" id="3.10.450.50">
    <property type="match status" value="1"/>
</dbReference>
<dbReference type="OrthoDB" id="6657864at2"/>
<dbReference type="RefSeq" id="WP_083033541.1">
    <property type="nucleotide sequence ID" value="NZ_AP022618.1"/>
</dbReference>
<protein>
    <submittedName>
        <fullName evidence="1">Uncharacterized protein</fullName>
    </submittedName>
</protein>
<dbReference type="AlphaFoldDB" id="A0A1X0CVV1"/>
<proteinExistence type="predicted"/>
<keyword evidence="2" id="KW-1185">Reference proteome</keyword>
<organism evidence="1 2">
    <name type="scientific">Mycolicibacterium insubricum</name>
    <dbReference type="NCBI Taxonomy" id="444597"/>
    <lineage>
        <taxon>Bacteria</taxon>
        <taxon>Bacillati</taxon>
        <taxon>Actinomycetota</taxon>
        <taxon>Actinomycetes</taxon>
        <taxon>Mycobacteriales</taxon>
        <taxon>Mycobacteriaceae</taxon>
        <taxon>Mycolicibacterium</taxon>
    </lineage>
</organism>
<dbReference type="SUPFAM" id="SSF54427">
    <property type="entry name" value="NTF2-like"/>
    <property type="match status" value="1"/>
</dbReference>
<dbReference type="InterPro" id="IPR037401">
    <property type="entry name" value="SnoaL-like"/>
</dbReference>
<sequence>MTTPFDDPQAELGWLFVQTISADGDLDEAFSLVSDDFTYWTNTAGRTCDAAAFRTLLEGFRQHNSVEFHLIRCLNDAENTVIEAQAEGITADGRHYEIPLVFLFDTHDGLITALRVYGDTNLALEVFGPSA</sequence>
<name>A0A1X0CVV1_9MYCO</name>
<dbReference type="Proteomes" id="UP000192801">
    <property type="component" value="Unassembled WGS sequence"/>
</dbReference>
<dbReference type="Pfam" id="PF12680">
    <property type="entry name" value="SnoaL_2"/>
    <property type="match status" value="1"/>
</dbReference>
<dbReference type="EMBL" id="MVHS01000076">
    <property type="protein sequence ID" value="ORA64213.1"/>
    <property type="molecule type" value="Genomic_DNA"/>
</dbReference>
<dbReference type="InterPro" id="IPR032710">
    <property type="entry name" value="NTF2-like_dom_sf"/>
</dbReference>
<reference evidence="1 2" key="1">
    <citation type="submission" date="2016-12" db="EMBL/GenBank/DDBJ databases">
        <title>The new phylogeny of genus Mycobacterium.</title>
        <authorList>
            <person name="Tortoli E."/>
            <person name="Trovato A."/>
            <person name="Cirillo D.M."/>
        </authorList>
    </citation>
    <scope>NUCLEOTIDE SEQUENCE [LARGE SCALE GENOMIC DNA]</scope>
    <source>
        <strain evidence="1 2">DSM 45130</strain>
    </source>
</reference>
<evidence type="ECO:0000313" key="1">
    <source>
        <dbReference type="EMBL" id="ORA64213.1"/>
    </source>
</evidence>